<dbReference type="SUPFAM" id="SSF63411">
    <property type="entry name" value="LuxS/MPP-like metallohydrolase"/>
    <property type="match status" value="2"/>
</dbReference>
<dbReference type="Gene3D" id="3.30.830.10">
    <property type="entry name" value="Metalloenzyme, LuxS/M16 peptidase-like"/>
    <property type="match status" value="2"/>
</dbReference>
<dbReference type="OrthoDB" id="9811314at2"/>
<reference evidence="4" key="1">
    <citation type="submission" date="2016-10" db="EMBL/GenBank/DDBJ databases">
        <authorList>
            <person name="Varghese N."/>
            <person name="Submissions S."/>
        </authorList>
    </citation>
    <scope>NUCLEOTIDE SEQUENCE [LARGE SCALE GENOMIC DNA]</scope>
    <source>
        <strain evidence="4">MPL-11</strain>
    </source>
</reference>
<evidence type="ECO:0000313" key="4">
    <source>
        <dbReference type="Proteomes" id="UP000199481"/>
    </source>
</evidence>
<dbReference type="Pfam" id="PF05193">
    <property type="entry name" value="Peptidase_M16_C"/>
    <property type="match status" value="1"/>
</dbReference>
<dbReference type="EMBL" id="FNJW01000008">
    <property type="protein sequence ID" value="SDQ49030.1"/>
    <property type="molecule type" value="Genomic_DNA"/>
</dbReference>
<dbReference type="InterPro" id="IPR007863">
    <property type="entry name" value="Peptidase_M16_C"/>
</dbReference>
<proteinExistence type="predicted"/>
<dbReference type="RefSeq" id="WP_089978299.1">
    <property type="nucleotide sequence ID" value="NZ_CP084916.1"/>
</dbReference>
<accession>A0A1H1BAY0</accession>
<dbReference type="Proteomes" id="UP000199481">
    <property type="component" value="Unassembled WGS sequence"/>
</dbReference>
<protein>
    <submittedName>
        <fullName evidence="3">Predicted Zn-dependent peptidase</fullName>
    </submittedName>
</protein>
<dbReference type="PANTHER" id="PTHR11851:SF134">
    <property type="entry name" value="ZINC-DEPENDENT PROTEASE"/>
    <property type="match status" value="1"/>
</dbReference>
<evidence type="ECO:0000259" key="2">
    <source>
        <dbReference type="Pfam" id="PF05193"/>
    </source>
</evidence>
<sequence>MEKKVYEQLEEISYTETLDNGLKVTLLPKNDFHKTYGLFSTNFGSIDNQFVPNGKTEMITAPDGIAHFLEHKLFEKEDGDVFNTFGRLGASANAFTSFTRTAYLFSSTSHVSESLTTLLDFVQEPYFTEETVNKEKGIIAQEIQMYEDEPDWRLFFGILGNMYPKHPLHIDIAGTVDSIMEITPELLYENHATFYHPSNMNLFVVGKLDPEQMMKLIRENQAQKEYAPAEAIKRIFPEETVKDIKPYNFIHMTVNRPKSIVGVKGIREIPSGIEALEYKTTMDLLLTLLFGPTSANYLKLYDKGIIDDSFSFEFNLDRTFHFIDVSGDTKDSAVFSAEIKKLLLGAKMSSELTDENLAIVKKKMIGQELQSLNSLEYIANQYSQPIYGEATLFDVVPIIESITLNEIKKAAEEFMIEDHMTTFHILPKGEKDA</sequence>
<organism evidence="3 4">
    <name type="scientific">Carnobacterium viridans</name>
    <dbReference type="NCBI Taxonomy" id="174587"/>
    <lineage>
        <taxon>Bacteria</taxon>
        <taxon>Bacillati</taxon>
        <taxon>Bacillota</taxon>
        <taxon>Bacilli</taxon>
        <taxon>Lactobacillales</taxon>
        <taxon>Carnobacteriaceae</taxon>
        <taxon>Carnobacterium</taxon>
    </lineage>
</organism>
<evidence type="ECO:0000259" key="1">
    <source>
        <dbReference type="Pfam" id="PF00675"/>
    </source>
</evidence>
<evidence type="ECO:0000313" key="3">
    <source>
        <dbReference type="EMBL" id="SDQ49030.1"/>
    </source>
</evidence>
<feature type="domain" description="Peptidase M16 N-terminal" evidence="1">
    <location>
        <begin position="63"/>
        <end position="175"/>
    </location>
</feature>
<name>A0A1H1BAY0_9LACT</name>
<dbReference type="InterPro" id="IPR050361">
    <property type="entry name" value="MPP/UQCRC_Complex"/>
</dbReference>
<feature type="domain" description="Peptidase M16 C-terminal" evidence="2">
    <location>
        <begin position="182"/>
        <end position="362"/>
    </location>
</feature>
<dbReference type="Pfam" id="PF00675">
    <property type="entry name" value="Peptidase_M16"/>
    <property type="match status" value="1"/>
</dbReference>
<dbReference type="NCBIfam" id="NF047421">
    <property type="entry name" value="YfmH_fam"/>
    <property type="match status" value="1"/>
</dbReference>
<dbReference type="AlphaFoldDB" id="A0A1H1BAY0"/>
<dbReference type="InterPro" id="IPR011249">
    <property type="entry name" value="Metalloenz_LuxS/M16"/>
</dbReference>
<dbReference type="GO" id="GO:0046872">
    <property type="term" value="F:metal ion binding"/>
    <property type="evidence" value="ECO:0007669"/>
    <property type="project" value="InterPro"/>
</dbReference>
<keyword evidence="4" id="KW-1185">Reference proteome</keyword>
<dbReference type="InterPro" id="IPR011765">
    <property type="entry name" value="Pept_M16_N"/>
</dbReference>
<gene>
    <name evidence="3" type="ORF">SAMN04487752_2503</name>
</gene>
<dbReference type="PANTHER" id="PTHR11851">
    <property type="entry name" value="METALLOPROTEASE"/>
    <property type="match status" value="1"/>
</dbReference>